<accession>A0A0W0RQX1</accession>
<dbReference type="AlphaFoldDB" id="A0A0W0RQX1"/>
<dbReference type="OrthoDB" id="5643626at2"/>
<proteinExistence type="predicted"/>
<keyword evidence="1 2" id="KW-0732">Signal</keyword>
<name>A0A0W0RQX1_LEGBO</name>
<dbReference type="Pfam" id="PF13505">
    <property type="entry name" value="OMP_b-brl"/>
    <property type="match status" value="1"/>
</dbReference>
<comment type="caution">
    <text evidence="4">The sequence shown here is derived from an EMBL/GenBank/DDBJ whole genome shotgun (WGS) entry which is preliminary data.</text>
</comment>
<dbReference type="RefSeq" id="WP_082642449.1">
    <property type="nucleotide sequence ID" value="NZ_CAAAIY010000018.1"/>
</dbReference>
<keyword evidence="5" id="KW-1185">Reference proteome</keyword>
<dbReference type="InterPro" id="IPR011250">
    <property type="entry name" value="OMP/PagP_B-barrel"/>
</dbReference>
<dbReference type="EMBL" id="LNXU01000019">
    <property type="protein sequence ID" value="KTC73420.1"/>
    <property type="molecule type" value="Genomic_DNA"/>
</dbReference>
<dbReference type="Gene3D" id="2.40.160.20">
    <property type="match status" value="1"/>
</dbReference>
<dbReference type="PATRIC" id="fig|447.4.peg.2195"/>
<feature type="signal peptide" evidence="2">
    <location>
        <begin position="1"/>
        <end position="22"/>
    </location>
</feature>
<evidence type="ECO:0000259" key="3">
    <source>
        <dbReference type="Pfam" id="PF13505"/>
    </source>
</evidence>
<gene>
    <name evidence="4" type="ORF">Lboz_2066</name>
</gene>
<dbReference type="Proteomes" id="UP000054695">
    <property type="component" value="Unassembled WGS sequence"/>
</dbReference>
<reference evidence="4 5" key="1">
    <citation type="submission" date="2015-11" db="EMBL/GenBank/DDBJ databases">
        <title>Genomic analysis of 38 Legionella species identifies large and diverse effector repertoires.</title>
        <authorList>
            <person name="Burstein D."/>
            <person name="Amaro F."/>
            <person name="Zusman T."/>
            <person name="Lifshitz Z."/>
            <person name="Cohen O."/>
            <person name="Gilbert J.A."/>
            <person name="Pupko T."/>
            <person name="Shuman H.A."/>
            <person name="Segal G."/>
        </authorList>
    </citation>
    <scope>NUCLEOTIDE SEQUENCE [LARGE SCALE GENOMIC DNA]</scope>
    <source>
        <strain evidence="4 5">WIGA</strain>
    </source>
</reference>
<protein>
    <submittedName>
        <fullName evidence="4">SapA-like protein</fullName>
    </submittedName>
</protein>
<feature type="domain" description="Outer membrane protein beta-barrel" evidence="3">
    <location>
        <begin position="12"/>
        <end position="212"/>
    </location>
</feature>
<dbReference type="SUPFAM" id="SSF56925">
    <property type="entry name" value="OMPA-like"/>
    <property type="match status" value="1"/>
</dbReference>
<sequence length="241" mass="26538">MHLRLKKVAIFLFSVAILPAYAGDMGPVTYKKEQGFYVVGLATYNAFNFNRAETASFFSPNAITAPAASIGDNWGYSLGVGYRFNPFFRTDFRVQGLPDIPFSVTDDGNETAHGHVNTYTYMINGYFSYPLPMNQRIEPYLGGGLGAATSKTNTIYWPLAVQHESGLTTTHFAWQVGAGSLYRVTEHFDIDISYSYLAIGQTSNSGQYDTIASNGVPASGAPTRFLQVYSNQLSFGLNYRV</sequence>
<evidence type="ECO:0000313" key="5">
    <source>
        <dbReference type="Proteomes" id="UP000054695"/>
    </source>
</evidence>
<dbReference type="STRING" id="447.Lboz_2066"/>
<organism evidence="4 5">
    <name type="scientific">Legionella bozemanae</name>
    <name type="common">Fluoribacter bozemanae</name>
    <dbReference type="NCBI Taxonomy" id="447"/>
    <lineage>
        <taxon>Bacteria</taxon>
        <taxon>Pseudomonadati</taxon>
        <taxon>Pseudomonadota</taxon>
        <taxon>Gammaproteobacteria</taxon>
        <taxon>Legionellales</taxon>
        <taxon>Legionellaceae</taxon>
        <taxon>Legionella</taxon>
    </lineage>
</organism>
<feature type="chain" id="PRO_5006911164" evidence="2">
    <location>
        <begin position="23"/>
        <end position="241"/>
    </location>
</feature>
<dbReference type="InterPro" id="IPR027385">
    <property type="entry name" value="Beta-barrel_OMP"/>
</dbReference>
<evidence type="ECO:0000313" key="4">
    <source>
        <dbReference type="EMBL" id="KTC73420.1"/>
    </source>
</evidence>
<evidence type="ECO:0000256" key="1">
    <source>
        <dbReference type="ARBA" id="ARBA00022729"/>
    </source>
</evidence>
<evidence type="ECO:0000256" key="2">
    <source>
        <dbReference type="SAM" id="SignalP"/>
    </source>
</evidence>